<dbReference type="EMBL" id="AP015041">
    <property type="protein sequence ID" value="BAT93827.1"/>
    <property type="molecule type" value="Genomic_DNA"/>
</dbReference>
<evidence type="ECO:0000313" key="3">
    <source>
        <dbReference type="Proteomes" id="UP000291084"/>
    </source>
</evidence>
<gene>
    <name evidence="2" type="primary">Vigan.08G036600</name>
    <name evidence="2" type="ORF">VIGAN_08036600</name>
</gene>
<protein>
    <submittedName>
        <fullName evidence="2">Uncharacterized protein</fullName>
    </submittedName>
</protein>
<dbReference type="AlphaFoldDB" id="A0A0S3SLV0"/>
<feature type="compositionally biased region" description="Basic and acidic residues" evidence="1">
    <location>
        <begin position="1"/>
        <end position="15"/>
    </location>
</feature>
<name>A0A0S3SLV0_PHAAN</name>
<evidence type="ECO:0000256" key="1">
    <source>
        <dbReference type="SAM" id="MobiDB-lite"/>
    </source>
</evidence>
<reference evidence="2 3" key="1">
    <citation type="journal article" date="2015" name="Sci. Rep.">
        <title>The power of single molecule real-time sequencing technology in the de novo assembly of a eukaryotic genome.</title>
        <authorList>
            <person name="Sakai H."/>
            <person name="Naito K."/>
            <person name="Ogiso-Tanaka E."/>
            <person name="Takahashi Y."/>
            <person name="Iseki K."/>
            <person name="Muto C."/>
            <person name="Satou K."/>
            <person name="Teruya K."/>
            <person name="Shiroma A."/>
            <person name="Shimoji M."/>
            <person name="Hirano T."/>
            <person name="Itoh T."/>
            <person name="Kaga A."/>
            <person name="Tomooka N."/>
        </authorList>
    </citation>
    <scope>NUCLEOTIDE SEQUENCE [LARGE SCALE GENOMIC DNA]</scope>
    <source>
        <strain evidence="3">cv. Shumari</strain>
    </source>
</reference>
<evidence type="ECO:0000313" key="2">
    <source>
        <dbReference type="EMBL" id="BAT93827.1"/>
    </source>
</evidence>
<accession>A0A0S3SLV0</accession>
<keyword evidence="3" id="KW-1185">Reference proteome</keyword>
<feature type="region of interest" description="Disordered" evidence="1">
    <location>
        <begin position="1"/>
        <end position="80"/>
    </location>
</feature>
<proteinExistence type="predicted"/>
<feature type="compositionally biased region" description="Basic and acidic residues" evidence="1">
    <location>
        <begin position="42"/>
        <end position="60"/>
    </location>
</feature>
<organism evidence="2 3">
    <name type="scientific">Vigna angularis var. angularis</name>
    <dbReference type="NCBI Taxonomy" id="157739"/>
    <lineage>
        <taxon>Eukaryota</taxon>
        <taxon>Viridiplantae</taxon>
        <taxon>Streptophyta</taxon>
        <taxon>Embryophyta</taxon>
        <taxon>Tracheophyta</taxon>
        <taxon>Spermatophyta</taxon>
        <taxon>Magnoliopsida</taxon>
        <taxon>eudicotyledons</taxon>
        <taxon>Gunneridae</taxon>
        <taxon>Pentapetalae</taxon>
        <taxon>rosids</taxon>
        <taxon>fabids</taxon>
        <taxon>Fabales</taxon>
        <taxon>Fabaceae</taxon>
        <taxon>Papilionoideae</taxon>
        <taxon>50 kb inversion clade</taxon>
        <taxon>NPAAA clade</taxon>
        <taxon>indigoferoid/millettioid clade</taxon>
        <taxon>Phaseoleae</taxon>
        <taxon>Vigna</taxon>
    </lineage>
</organism>
<dbReference type="Proteomes" id="UP000291084">
    <property type="component" value="Chromosome 8"/>
</dbReference>
<sequence length="80" mass="9601">MGKVERSEMNKQQKEEEGEEIEENSVKQVLIKTYLPRQQNPKHHEQQDSLSTMKERDQPHNESFNAQKERHPQHHTPFQP</sequence>